<dbReference type="AlphaFoldDB" id="A0A8J6PCB9"/>
<name>A0A8J6PCB9_9FLAO</name>
<evidence type="ECO:0000313" key="2">
    <source>
        <dbReference type="Proteomes" id="UP000652681"/>
    </source>
</evidence>
<evidence type="ECO:0000313" key="1">
    <source>
        <dbReference type="EMBL" id="MBC9812523.1"/>
    </source>
</evidence>
<comment type="caution">
    <text evidence="1">The sequence shown here is derived from an EMBL/GenBank/DDBJ whole genome shotgun (WGS) entry which is preliminary data.</text>
</comment>
<protein>
    <recommendedName>
        <fullName evidence="3">Erythromycin esterase family protein</fullName>
    </recommendedName>
</protein>
<accession>A0A8J6PCB9</accession>
<dbReference type="Proteomes" id="UP000652681">
    <property type="component" value="Unassembled WGS sequence"/>
</dbReference>
<dbReference type="EMBL" id="JACVEL010000004">
    <property type="protein sequence ID" value="MBC9812523.1"/>
    <property type="molecule type" value="Genomic_DNA"/>
</dbReference>
<dbReference type="Gene3D" id="3.30.1870.10">
    <property type="entry name" value="EreA-like, domain 2"/>
    <property type="match status" value="1"/>
</dbReference>
<sequence>MNKCTLLFILLLQLPVFSQKDVLPFLKKNNGEFYAELQKSALLDAGFSANRYIFLGEIHGFAEPQQVDLALFKRLNSRDSFNYYIAEIDDAKAWLLNEYLATGNELLLEDVFYSWKQDTAQWSNKQYFEKFRELHAYQQSLPAQKKFTVVGVDQPQDLIITLRYFKLLFTKTSLFVDEVRQLEKALEEQSLPLIEQTAKILLDRISSEKDASQQVYGINYVKIALLLNNLQGINQSRDFSMYQNLKNYVAAYELETKKMYGFLGMFHCLQTSYNNVTPFAQLVRMNMSEQTCTILGYYTDGFIMMPYIGQMKQMLPAAVVDQMKGSHPDFAHTDRYVALPYSNSQSNPFMEKVAEIEKLEQLANPSSVHLFRLTGKDSPFNKQSTYAQVNGAMGLQLTNKNDATTKAFQYILLIRNVNPASPR</sequence>
<dbReference type="Gene3D" id="1.20.1440.30">
    <property type="entry name" value="Biosynthetic Protein domain"/>
    <property type="match status" value="1"/>
</dbReference>
<dbReference type="Gene3D" id="3.40.1660.10">
    <property type="entry name" value="EreA-like (biosynthetic domain)"/>
    <property type="match status" value="1"/>
</dbReference>
<keyword evidence="2" id="KW-1185">Reference proteome</keyword>
<reference evidence="1" key="1">
    <citation type="submission" date="2020-09" db="EMBL/GenBank/DDBJ databases">
        <title>Taishania pollutisoli gen. nov., sp. nov., Isolated from Tetrabromobisphenol A-Contaminated Soil.</title>
        <authorList>
            <person name="Chen Q."/>
        </authorList>
    </citation>
    <scope>NUCLEOTIDE SEQUENCE</scope>
    <source>
        <strain evidence="1">CZZ-1</strain>
    </source>
</reference>
<dbReference type="RefSeq" id="WP_163489906.1">
    <property type="nucleotide sequence ID" value="NZ_JACVEL010000004.1"/>
</dbReference>
<organism evidence="1 2">
    <name type="scientific">Taishania pollutisoli</name>
    <dbReference type="NCBI Taxonomy" id="2766479"/>
    <lineage>
        <taxon>Bacteria</taxon>
        <taxon>Pseudomonadati</taxon>
        <taxon>Bacteroidota</taxon>
        <taxon>Flavobacteriia</taxon>
        <taxon>Flavobacteriales</taxon>
        <taxon>Crocinitomicaceae</taxon>
        <taxon>Taishania</taxon>
    </lineage>
</organism>
<evidence type="ECO:0008006" key="3">
    <source>
        <dbReference type="Google" id="ProtNLM"/>
    </source>
</evidence>
<proteinExistence type="predicted"/>
<dbReference type="SUPFAM" id="SSF159501">
    <property type="entry name" value="EreA/ChaN-like"/>
    <property type="match status" value="1"/>
</dbReference>
<gene>
    <name evidence="1" type="ORF">H9Y05_08585</name>
</gene>